<dbReference type="Proteomes" id="UP001418222">
    <property type="component" value="Unassembled WGS sequence"/>
</dbReference>
<dbReference type="GO" id="GO:0003677">
    <property type="term" value="F:DNA binding"/>
    <property type="evidence" value="ECO:0007669"/>
    <property type="project" value="TreeGrafter"/>
</dbReference>
<evidence type="ECO:0000256" key="1">
    <source>
        <dbReference type="ARBA" id="ARBA00023015"/>
    </source>
</evidence>
<evidence type="ECO:0000313" key="6">
    <source>
        <dbReference type="Proteomes" id="UP001418222"/>
    </source>
</evidence>
<feature type="region of interest" description="Disordered" evidence="4">
    <location>
        <begin position="59"/>
        <end position="130"/>
    </location>
</feature>
<reference evidence="5 6" key="1">
    <citation type="journal article" date="2022" name="Nat. Plants">
        <title>Genomes of leafy and leafless Platanthera orchids illuminate the evolution of mycoheterotrophy.</title>
        <authorList>
            <person name="Li M.H."/>
            <person name="Liu K.W."/>
            <person name="Li Z."/>
            <person name="Lu H.C."/>
            <person name="Ye Q.L."/>
            <person name="Zhang D."/>
            <person name="Wang J.Y."/>
            <person name="Li Y.F."/>
            <person name="Zhong Z.M."/>
            <person name="Liu X."/>
            <person name="Yu X."/>
            <person name="Liu D.K."/>
            <person name="Tu X.D."/>
            <person name="Liu B."/>
            <person name="Hao Y."/>
            <person name="Liao X.Y."/>
            <person name="Jiang Y.T."/>
            <person name="Sun W.H."/>
            <person name="Chen J."/>
            <person name="Chen Y.Q."/>
            <person name="Ai Y."/>
            <person name="Zhai J.W."/>
            <person name="Wu S.S."/>
            <person name="Zhou Z."/>
            <person name="Hsiao Y.Y."/>
            <person name="Wu W.L."/>
            <person name="Chen Y.Y."/>
            <person name="Lin Y.F."/>
            <person name="Hsu J.L."/>
            <person name="Li C.Y."/>
            <person name="Wang Z.W."/>
            <person name="Zhao X."/>
            <person name="Zhong W.Y."/>
            <person name="Ma X.K."/>
            <person name="Ma L."/>
            <person name="Huang J."/>
            <person name="Chen G.Z."/>
            <person name="Huang M.Z."/>
            <person name="Huang L."/>
            <person name="Peng D.H."/>
            <person name="Luo Y.B."/>
            <person name="Zou S.Q."/>
            <person name="Chen S.P."/>
            <person name="Lan S."/>
            <person name="Tsai W.C."/>
            <person name="Van de Peer Y."/>
            <person name="Liu Z.J."/>
        </authorList>
    </citation>
    <scope>NUCLEOTIDE SEQUENCE [LARGE SCALE GENOMIC DNA]</scope>
    <source>
        <tissue evidence="5">Leaf</tissue>
    </source>
</reference>
<organism evidence="5 6">
    <name type="scientific">Platanthera zijinensis</name>
    <dbReference type="NCBI Taxonomy" id="2320716"/>
    <lineage>
        <taxon>Eukaryota</taxon>
        <taxon>Viridiplantae</taxon>
        <taxon>Streptophyta</taxon>
        <taxon>Embryophyta</taxon>
        <taxon>Tracheophyta</taxon>
        <taxon>Spermatophyta</taxon>
        <taxon>Magnoliopsida</taxon>
        <taxon>Liliopsida</taxon>
        <taxon>Asparagales</taxon>
        <taxon>Orchidaceae</taxon>
        <taxon>Orchidoideae</taxon>
        <taxon>Orchideae</taxon>
        <taxon>Orchidinae</taxon>
        <taxon>Platanthera</taxon>
    </lineage>
</organism>
<evidence type="ECO:0000313" key="5">
    <source>
        <dbReference type="EMBL" id="KAK8923964.1"/>
    </source>
</evidence>
<keyword evidence="3" id="KW-0539">Nucleus</keyword>
<feature type="compositionally biased region" description="Pro residues" evidence="4">
    <location>
        <begin position="62"/>
        <end position="72"/>
    </location>
</feature>
<evidence type="ECO:0000256" key="4">
    <source>
        <dbReference type="SAM" id="MobiDB-lite"/>
    </source>
</evidence>
<keyword evidence="1" id="KW-0805">Transcription regulation</keyword>
<dbReference type="InterPro" id="IPR052483">
    <property type="entry name" value="bZIP_transcription_regulators"/>
</dbReference>
<accession>A0AAP0FYE3</accession>
<name>A0AAP0FYE3_9ASPA</name>
<feature type="compositionally biased region" description="Basic and acidic residues" evidence="4">
    <location>
        <begin position="160"/>
        <end position="181"/>
    </location>
</feature>
<comment type="caution">
    <text evidence="5">The sequence shown here is derived from an EMBL/GenBank/DDBJ whole genome shotgun (WGS) entry which is preliminary data.</text>
</comment>
<keyword evidence="2" id="KW-0804">Transcription</keyword>
<gene>
    <name evidence="5" type="ORF">KSP39_PZI019542</name>
</gene>
<dbReference type="PANTHER" id="PTHR46391:SF35">
    <property type="entry name" value="BASIC LEUCINE ZIPPER 34-LIKE ISOFORM X1"/>
    <property type="match status" value="1"/>
</dbReference>
<feature type="region of interest" description="Disordered" evidence="4">
    <location>
        <begin position="147"/>
        <end position="212"/>
    </location>
</feature>
<evidence type="ECO:0000256" key="2">
    <source>
        <dbReference type="ARBA" id="ARBA00023163"/>
    </source>
</evidence>
<protein>
    <submittedName>
        <fullName evidence="5">Uncharacterized protein</fullName>
    </submittedName>
</protein>
<proteinExistence type="predicted"/>
<dbReference type="GO" id="GO:0005634">
    <property type="term" value="C:nucleus"/>
    <property type="evidence" value="ECO:0007669"/>
    <property type="project" value="TreeGrafter"/>
</dbReference>
<dbReference type="EMBL" id="JBBWWQ010000017">
    <property type="protein sequence ID" value="KAK8923964.1"/>
    <property type="molecule type" value="Genomic_DNA"/>
</dbReference>
<dbReference type="AlphaFoldDB" id="A0AAP0FYE3"/>
<sequence length="225" mass="24973">MISSFPSSQLIQLFPSSTFLFLVIPSSHFIKPRQNMPQLLEEPKSSSAPKQSMYGSFVQLPPKIPSNWPPTPNHHRHLPGHPSRASFSPPSSATLPSEPSWPDELLSQPNHNLPAHRRAASDSSADSTFPEFDRLRHDNLMYMLSDDERHSSSAAPCTPSDHDSTTDDKPGPLAWSEHDQSEAQSSCNAEQRAASPAAYNTDSQPIVDPKRVKRYCSEDQNNACF</sequence>
<keyword evidence="6" id="KW-1185">Reference proteome</keyword>
<feature type="compositionally biased region" description="Low complexity" evidence="4">
    <location>
        <begin position="82"/>
        <end position="93"/>
    </location>
</feature>
<dbReference type="PANTHER" id="PTHR46391">
    <property type="entry name" value="BASIC LEUCINE ZIPPER 34"/>
    <property type="match status" value="1"/>
</dbReference>
<dbReference type="GO" id="GO:0045893">
    <property type="term" value="P:positive regulation of DNA-templated transcription"/>
    <property type="evidence" value="ECO:0007669"/>
    <property type="project" value="TreeGrafter"/>
</dbReference>
<evidence type="ECO:0000256" key="3">
    <source>
        <dbReference type="ARBA" id="ARBA00023242"/>
    </source>
</evidence>